<proteinExistence type="predicted"/>
<feature type="region of interest" description="Disordered" evidence="1">
    <location>
        <begin position="58"/>
        <end position="77"/>
    </location>
</feature>
<keyword evidence="2" id="KW-0472">Membrane</keyword>
<dbReference type="Proteomes" id="UP000509510">
    <property type="component" value="Chromosome V"/>
</dbReference>
<dbReference type="OrthoDB" id="2386090at2759"/>
<dbReference type="GeneID" id="55997553"/>
<feature type="compositionally biased region" description="Low complexity" evidence="1">
    <location>
        <begin position="417"/>
        <end position="427"/>
    </location>
</feature>
<name>A0A7H8R900_TALRU</name>
<evidence type="ECO:0000256" key="1">
    <source>
        <dbReference type="SAM" id="MobiDB-lite"/>
    </source>
</evidence>
<evidence type="ECO:0000313" key="3">
    <source>
        <dbReference type="EMBL" id="QKX62904.1"/>
    </source>
</evidence>
<feature type="transmembrane region" description="Helical" evidence="2">
    <location>
        <begin position="97"/>
        <end position="124"/>
    </location>
</feature>
<evidence type="ECO:0000313" key="4">
    <source>
        <dbReference type="Proteomes" id="UP000509510"/>
    </source>
</evidence>
<keyword evidence="2" id="KW-0812">Transmembrane</keyword>
<organism evidence="3 4">
    <name type="scientific">Talaromyces rugulosus</name>
    <name type="common">Penicillium rugulosum</name>
    <dbReference type="NCBI Taxonomy" id="121627"/>
    <lineage>
        <taxon>Eukaryota</taxon>
        <taxon>Fungi</taxon>
        <taxon>Dikarya</taxon>
        <taxon>Ascomycota</taxon>
        <taxon>Pezizomycotina</taxon>
        <taxon>Eurotiomycetes</taxon>
        <taxon>Eurotiomycetidae</taxon>
        <taxon>Eurotiales</taxon>
        <taxon>Trichocomaceae</taxon>
        <taxon>Talaromyces</taxon>
        <taxon>Talaromyces sect. Islandici</taxon>
    </lineage>
</organism>
<dbReference type="AlphaFoldDB" id="A0A7H8R900"/>
<feature type="region of interest" description="Disordered" evidence="1">
    <location>
        <begin position="400"/>
        <end position="518"/>
    </location>
</feature>
<evidence type="ECO:0000256" key="2">
    <source>
        <dbReference type="SAM" id="Phobius"/>
    </source>
</evidence>
<sequence>MKSSHLAFSSLCRAANPVATLRCPAQRHLQNRIPIRFKSASSSKVKYVPAKPIPVAPRQAPTQLPSASKPGQHWRPTPRQVVTPEKILIYHGGTGKIVFLGVLRTATLFICGASTMIIAPAFFADEFPAYLAPLIVIGGALPLIFVAYTTAPFVNNIYLHLPPFARKSREVALQYAKDLPSSAVLSIRTMKMTTIPRVTEARISDLVPDKALVRPVSFRNKNPASAPWWRGGTLKQFYVAKESKTTRGTSKFFPEMWPTSVFLTLFLLLFTTSSQIVNSQLLLLINIISSLVDCHSHIYLSIALIPTHLSKLLQPLVLSNHQEKDKTESFKMVATKEDQNKAIPLSNAEIKLIALGVRFAGEGGKMDYEKIAHYGGYTKGSAQVLYRKAHRKLLDAFPVSDEPLNINTPDATPQTPKSKGGKVSSAAAKKRKATAEESAGTTSTPGEPDGSVGTPANGSGVDGEVRTPTKAQAKRQRKSPVKKTAVSESVKKEEQDSDDQNDLVKREPQENPFTTSGL</sequence>
<gene>
    <name evidence="3" type="ORF">TRUGW13939_10072</name>
</gene>
<reference evidence="4" key="1">
    <citation type="submission" date="2020-06" db="EMBL/GenBank/DDBJ databases">
        <title>A chromosome-scale genome assembly of Talaromyces rugulosus W13939.</title>
        <authorList>
            <person name="Wang B."/>
            <person name="Guo L."/>
            <person name="Ye K."/>
            <person name="Wang L."/>
        </authorList>
    </citation>
    <scope>NUCLEOTIDE SEQUENCE [LARGE SCALE GENOMIC DNA]</scope>
    <source>
        <strain evidence="4">W13939</strain>
    </source>
</reference>
<dbReference type="EMBL" id="CP055902">
    <property type="protein sequence ID" value="QKX62904.1"/>
    <property type="molecule type" value="Genomic_DNA"/>
</dbReference>
<keyword evidence="4" id="KW-1185">Reference proteome</keyword>
<keyword evidence="2" id="KW-1133">Transmembrane helix</keyword>
<accession>A0A7H8R900</accession>
<feature type="compositionally biased region" description="Basic residues" evidence="1">
    <location>
        <begin position="472"/>
        <end position="481"/>
    </location>
</feature>
<protein>
    <submittedName>
        <fullName evidence="3">Uncharacterized protein</fullName>
    </submittedName>
</protein>
<feature type="transmembrane region" description="Helical" evidence="2">
    <location>
        <begin position="256"/>
        <end position="277"/>
    </location>
</feature>
<dbReference type="KEGG" id="trg:TRUGW13939_10072"/>
<feature type="compositionally biased region" description="Polar residues" evidence="1">
    <location>
        <begin position="405"/>
        <end position="416"/>
    </location>
</feature>
<dbReference type="RefSeq" id="XP_035349078.1">
    <property type="nucleotide sequence ID" value="XM_035493185.1"/>
</dbReference>
<feature type="transmembrane region" description="Helical" evidence="2">
    <location>
        <begin position="130"/>
        <end position="159"/>
    </location>
</feature>